<gene>
    <name evidence="3" type="ORF">J3R73_001252</name>
</gene>
<feature type="transmembrane region" description="Helical" evidence="2">
    <location>
        <begin position="108"/>
        <end position="130"/>
    </location>
</feature>
<keyword evidence="2" id="KW-0812">Transmembrane</keyword>
<reference evidence="3 4" key="1">
    <citation type="submission" date="2023-07" db="EMBL/GenBank/DDBJ databases">
        <title>Genomic Encyclopedia of Type Strains, Phase IV (KMG-IV): sequencing the most valuable type-strain genomes for metagenomic binning, comparative biology and taxonomic classification.</title>
        <authorList>
            <person name="Goeker M."/>
        </authorList>
    </citation>
    <scope>NUCLEOTIDE SEQUENCE [LARGE SCALE GENOMIC DNA]</scope>
    <source>
        <strain evidence="3 4">DSM 5896</strain>
    </source>
</reference>
<keyword evidence="2" id="KW-0472">Membrane</keyword>
<feature type="coiled-coil region" evidence="1">
    <location>
        <begin position="224"/>
        <end position="258"/>
    </location>
</feature>
<comment type="caution">
    <text evidence="3">The sequence shown here is derived from an EMBL/GenBank/DDBJ whole genome shotgun (WGS) entry which is preliminary data.</text>
</comment>
<dbReference type="Proteomes" id="UP001237448">
    <property type="component" value="Unassembled WGS sequence"/>
</dbReference>
<feature type="transmembrane region" description="Helical" evidence="2">
    <location>
        <begin position="53"/>
        <end position="76"/>
    </location>
</feature>
<keyword evidence="2" id="KW-1133">Transmembrane helix</keyword>
<evidence type="ECO:0000256" key="1">
    <source>
        <dbReference type="SAM" id="Coils"/>
    </source>
</evidence>
<evidence type="ECO:0000313" key="4">
    <source>
        <dbReference type="Proteomes" id="UP001237448"/>
    </source>
</evidence>
<feature type="transmembrane region" description="Helical" evidence="2">
    <location>
        <begin position="259"/>
        <end position="280"/>
    </location>
</feature>
<evidence type="ECO:0008006" key="5">
    <source>
        <dbReference type="Google" id="ProtNLM"/>
    </source>
</evidence>
<dbReference type="EMBL" id="JAUSVK010000001">
    <property type="protein sequence ID" value="MDQ0391460.1"/>
    <property type="molecule type" value="Genomic_DNA"/>
</dbReference>
<evidence type="ECO:0000256" key="2">
    <source>
        <dbReference type="SAM" id="Phobius"/>
    </source>
</evidence>
<dbReference type="RefSeq" id="WP_307423815.1">
    <property type="nucleotide sequence ID" value="NZ_JAUSVK010000001.1"/>
</dbReference>
<accession>A0ABU0FA41</accession>
<evidence type="ECO:0000313" key="3">
    <source>
        <dbReference type="EMBL" id="MDQ0391460.1"/>
    </source>
</evidence>
<protein>
    <recommendedName>
        <fullName evidence="5">Mll5186 protein</fullName>
    </recommendedName>
</protein>
<sequence length="288" mass="29099">MSLSSIEITSPDTTSDSAVSWAAIIAGAVGAAALSLILLLLGSGLGLSMASPWSGPSVTTFAVSTAIWLIVVQWLASGVGGYIAGRLRTKWSGIHTDEVTFRDTAHGFLAWALATLLVAGLLGSAVTSIVGGGASAVTSIASGAAQGAANKGVDSLSNSSGYYVDMLLRPAQPAAGSPAPAANAADARTELSHIFVMSLANGSLSASDKDEVVRLVASQTGMSQADAQKRVDDVVAQIDSAKEKMKQAADEARKAGSKLALMTFLSLLIGAFIASAAAALGGKQRDEY</sequence>
<organism evidence="3 4">
    <name type="scientific">Labrys monachus</name>
    <dbReference type="NCBI Taxonomy" id="217067"/>
    <lineage>
        <taxon>Bacteria</taxon>
        <taxon>Pseudomonadati</taxon>
        <taxon>Pseudomonadota</taxon>
        <taxon>Alphaproteobacteria</taxon>
        <taxon>Hyphomicrobiales</taxon>
        <taxon>Xanthobacteraceae</taxon>
        <taxon>Labrys</taxon>
    </lineage>
</organism>
<keyword evidence="1" id="KW-0175">Coiled coil</keyword>
<proteinExistence type="predicted"/>
<keyword evidence="4" id="KW-1185">Reference proteome</keyword>
<feature type="transmembrane region" description="Helical" evidence="2">
    <location>
        <begin position="20"/>
        <end position="41"/>
    </location>
</feature>
<name>A0ABU0FA41_9HYPH</name>